<evidence type="ECO:0000313" key="1">
    <source>
        <dbReference type="EMBL" id="PAA48211.1"/>
    </source>
</evidence>
<accession>A0A267DG30</accession>
<comment type="caution">
    <text evidence="1">The sequence shown here is derived from an EMBL/GenBank/DDBJ whole genome shotgun (WGS) entry which is preliminary data.</text>
</comment>
<organism evidence="1 2">
    <name type="scientific">Macrostomum lignano</name>
    <dbReference type="NCBI Taxonomy" id="282301"/>
    <lineage>
        <taxon>Eukaryota</taxon>
        <taxon>Metazoa</taxon>
        <taxon>Spiralia</taxon>
        <taxon>Lophotrochozoa</taxon>
        <taxon>Platyhelminthes</taxon>
        <taxon>Rhabditophora</taxon>
        <taxon>Macrostomorpha</taxon>
        <taxon>Macrostomida</taxon>
        <taxon>Macrostomidae</taxon>
        <taxon>Macrostomum</taxon>
    </lineage>
</organism>
<proteinExistence type="predicted"/>
<name>A0A267DG30_9PLAT</name>
<dbReference type="OrthoDB" id="2561043at2759"/>
<dbReference type="Proteomes" id="UP000215902">
    <property type="component" value="Unassembled WGS sequence"/>
</dbReference>
<dbReference type="AlphaFoldDB" id="A0A267DG30"/>
<reference evidence="1 2" key="1">
    <citation type="submission" date="2017-06" db="EMBL/GenBank/DDBJ databases">
        <title>A platform for efficient transgenesis in Macrostomum lignano, a flatworm model organism for stem cell research.</title>
        <authorList>
            <person name="Berezikov E."/>
        </authorList>
    </citation>
    <scope>NUCLEOTIDE SEQUENCE [LARGE SCALE GENOMIC DNA]</scope>
    <source>
        <strain evidence="1">DV1</strain>
        <tissue evidence="1">Whole organism</tissue>
    </source>
</reference>
<dbReference type="Gene3D" id="1.20.200.10">
    <property type="entry name" value="Fumarase/aspartase (Central domain)"/>
    <property type="match status" value="1"/>
</dbReference>
<protein>
    <submittedName>
        <fullName evidence="1">Uncharacterized protein</fullName>
    </submittedName>
</protein>
<sequence length="49" mass="5627">RSDTFGEEVTQLWDFETSVEQYGAFGGTALESVRQQVAAFRRWLGDEQK</sequence>
<feature type="non-terminal residue" evidence="1">
    <location>
        <position position="1"/>
    </location>
</feature>
<evidence type="ECO:0000313" key="2">
    <source>
        <dbReference type="Proteomes" id="UP000215902"/>
    </source>
</evidence>
<dbReference type="EMBL" id="NIVC01004204">
    <property type="protein sequence ID" value="PAA48211.1"/>
    <property type="molecule type" value="Genomic_DNA"/>
</dbReference>
<dbReference type="Gene3D" id="1.10.40.30">
    <property type="entry name" value="Fumarase/aspartase (C-terminal domain)"/>
    <property type="match status" value="1"/>
</dbReference>
<gene>
    <name evidence="1" type="ORF">BOX15_Mlig011559g1</name>
</gene>
<keyword evidence="2" id="KW-1185">Reference proteome</keyword>